<evidence type="ECO:0000313" key="2">
    <source>
        <dbReference type="Proteomes" id="UP000019482"/>
    </source>
</evidence>
<sequence>MKRSKYDDNFKEEILNECREVGNASIVARRHDISRDTVYGWIKASKKRGSVNLLPRNREQYHCGIKYLNIMKKIIKISNI</sequence>
<dbReference type="GO" id="GO:0006313">
    <property type="term" value="P:DNA transposition"/>
    <property type="evidence" value="ECO:0007669"/>
    <property type="project" value="InterPro"/>
</dbReference>
<dbReference type="Pfam" id="PF01527">
    <property type="entry name" value="HTH_Tnp_1"/>
    <property type="match status" value="1"/>
</dbReference>
<dbReference type="EMBL" id="CBXI010000031">
    <property type="protein sequence ID" value="CDL91642.1"/>
    <property type="molecule type" value="Genomic_DNA"/>
</dbReference>
<proteinExistence type="predicted"/>
<dbReference type="AlphaFoldDB" id="W6NHV1"/>
<dbReference type="GO" id="GO:0004803">
    <property type="term" value="F:transposase activity"/>
    <property type="evidence" value="ECO:0007669"/>
    <property type="project" value="InterPro"/>
</dbReference>
<gene>
    <name evidence="1" type="ORF">CTDIVETGP_1712</name>
</gene>
<evidence type="ECO:0008006" key="3">
    <source>
        <dbReference type="Google" id="ProtNLM"/>
    </source>
</evidence>
<dbReference type="InterPro" id="IPR009057">
    <property type="entry name" value="Homeodomain-like_sf"/>
</dbReference>
<dbReference type="InterPro" id="IPR002514">
    <property type="entry name" value="Transposase_8"/>
</dbReference>
<protein>
    <recommendedName>
        <fullName evidence="3">Transposase</fullName>
    </recommendedName>
</protein>
<evidence type="ECO:0000313" key="1">
    <source>
        <dbReference type="EMBL" id="CDL91642.1"/>
    </source>
</evidence>
<accession>W6NHV1</accession>
<reference evidence="1 2" key="1">
    <citation type="journal article" date="2015" name="Genome Announc.">
        <title>Draft Genome Sequence of Clostridium tyrobutyricum Strain DIVETGP, Isolated from Cow's Milk for Grana Padano Production.</title>
        <authorList>
            <person name="Soggiu A."/>
            <person name="Piras C."/>
            <person name="Gaiarsa S."/>
            <person name="Sassera D."/>
            <person name="Roncada P."/>
            <person name="Bendixen E."/>
            <person name="Brasca M."/>
            <person name="Bonizzi L."/>
        </authorList>
    </citation>
    <scope>NUCLEOTIDE SEQUENCE [LARGE SCALE GENOMIC DNA]</scope>
    <source>
        <strain evidence="1 2">DIVETGP</strain>
    </source>
</reference>
<dbReference type="SUPFAM" id="SSF46689">
    <property type="entry name" value="Homeodomain-like"/>
    <property type="match status" value="1"/>
</dbReference>
<dbReference type="OrthoDB" id="1707197at2"/>
<organism evidence="1 2">
    <name type="scientific">Clostridium tyrobutyricum DIVETGP</name>
    <dbReference type="NCBI Taxonomy" id="1408889"/>
    <lineage>
        <taxon>Bacteria</taxon>
        <taxon>Bacillati</taxon>
        <taxon>Bacillota</taxon>
        <taxon>Clostridia</taxon>
        <taxon>Eubacteriales</taxon>
        <taxon>Clostridiaceae</taxon>
        <taxon>Clostridium</taxon>
    </lineage>
</organism>
<comment type="caution">
    <text evidence="1">The sequence shown here is derived from an EMBL/GenBank/DDBJ whole genome shotgun (WGS) entry which is preliminary data.</text>
</comment>
<keyword evidence="2" id="KW-1185">Reference proteome</keyword>
<dbReference type="GO" id="GO:0003677">
    <property type="term" value="F:DNA binding"/>
    <property type="evidence" value="ECO:0007669"/>
    <property type="project" value="InterPro"/>
</dbReference>
<name>W6NHV1_CLOTY</name>
<dbReference type="GeneID" id="29418012"/>
<dbReference type="RefSeq" id="WP_017751976.1">
    <property type="nucleotide sequence ID" value="NZ_CBXI010000031.1"/>
</dbReference>
<dbReference type="Proteomes" id="UP000019482">
    <property type="component" value="Unassembled WGS sequence"/>
</dbReference>